<gene>
    <name evidence="8" type="ORF">SAMN04487893_101116</name>
</gene>
<dbReference type="SUPFAM" id="SSF103481">
    <property type="entry name" value="Multidrug resistance efflux transporter EmrE"/>
    <property type="match status" value="2"/>
</dbReference>
<dbReference type="InterPro" id="IPR000620">
    <property type="entry name" value="EamA_dom"/>
</dbReference>
<evidence type="ECO:0000256" key="2">
    <source>
        <dbReference type="ARBA" id="ARBA00007362"/>
    </source>
</evidence>
<feature type="domain" description="EamA" evidence="7">
    <location>
        <begin position="156"/>
        <end position="285"/>
    </location>
</feature>
<feature type="transmembrane region" description="Helical" evidence="6">
    <location>
        <begin position="75"/>
        <end position="95"/>
    </location>
</feature>
<dbReference type="GO" id="GO:0016020">
    <property type="term" value="C:membrane"/>
    <property type="evidence" value="ECO:0007669"/>
    <property type="project" value="UniProtKB-SubCell"/>
</dbReference>
<dbReference type="EMBL" id="FORU01000001">
    <property type="protein sequence ID" value="SFI77821.1"/>
    <property type="molecule type" value="Genomic_DNA"/>
</dbReference>
<accession>A0A1I3KZ72</accession>
<feature type="transmembrane region" description="Helical" evidence="6">
    <location>
        <begin position="244"/>
        <end position="265"/>
    </location>
</feature>
<feature type="transmembrane region" description="Helical" evidence="6">
    <location>
        <begin position="12"/>
        <end position="30"/>
    </location>
</feature>
<evidence type="ECO:0000256" key="6">
    <source>
        <dbReference type="SAM" id="Phobius"/>
    </source>
</evidence>
<dbReference type="RefSeq" id="WP_090677509.1">
    <property type="nucleotide sequence ID" value="NZ_FORU01000001.1"/>
</dbReference>
<sequence length="293" mass="31286">MNTTTISSSQASNGWLNGLIGVLLFSGSMPATKVAVLSLDPIFVTVVRALIAAILAASFLIIYKVKIPNKIQTQSILIVSVGAVIGFPLLSAIALQHMSAARSLVFLGTLPLSTAIFAVIRGKEKPKPVFWLFALLGSSLVVGFALMQNSQSSLEGDLLMIAAIILCGLAYAEGAKLTKTLGGSQVISWAIIFATPIVIPLFYFYFPSSVETITIDAWTSLFYLGTMSMFTGFIFWYRGLAQGGIASVGQLQLLQPFFGLVLAAFLLNEYVSTQMVFVTMGVVLCVAASKKFA</sequence>
<feature type="domain" description="EamA" evidence="7">
    <location>
        <begin position="14"/>
        <end position="137"/>
    </location>
</feature>
<keyword evidence="3 6" id="KW-0812">Transmembrane</keyword>
<keyword evidence="5 6" id="KW-0472">Membrane</keyword>
<evidence type="ECO:0000256" key="4">
    <source>
        <dbReference type="ARBA" id="ARBA00022989"/>
    </source>
</evidence>
<dbReference type="InterPro" id="IPR037185">
    <property type="entry name" value="EmrE-like"/>
</dbReference>
<keyword evidence="9" id="KW-1185">Reference proteome</keyword>
<feature type="transmembrane region" description="Helical" evidence="6">
    <location>
        <begin position="158"/>
        <end position="174"/>
    </location>
</feature>
<organism evidence="8 9">
    <name type="scientific">Myroides guanonis</name>
    <dbReference type="NCBI Taxonomy" id="1150112"/>
    <lineage>
        <taxon>Bacteria</taxon>
        <taxon>Pseudomonadati</taxon>
        <taxon>Bacteroidota</taxon>
        <taxon>Flavobacteriia</taxon>
        <taxon>Flavobacteriales</taxon>
        <taxon>Flavobacteriaceae</taxon>
        <taxon>Myroides</taxon>
    </lineage>
</organism>
<name>A0A1I3KZ72_9FLAO</name>
<dbReference type="Pfam" id="PF00892">
    <property type="entry name" value="EamA"/>
    <property type="match status" value="2"/>
</dbReference>
<evidence type="ECO:0000256" key="3">
    <source>
        <dbReference type="ARBA" id="ARBA00022692"/>
    </source>
</evidence>
<proteinExistence type="inferred from homology"/>
<evidence type="ECO:0000256" key="1">
    <source>
        <dbReference type="ARBA" id="ARBA00004141"/>
    </source>
</evidence>
<dbReference type="InterPro" id="IPR050638">
    <property type="entry name" value="AA-Vitamin_Transporters"/>
</dbReference>
<dbReference type="OrthoDB" id="9784288at2"/>
<feature type="transmembrane region" description="Helical" evidence="6">
    <location>
        <begin position="271"/>
        <end position="289"/>
    </location>
</feature>
<feature type="transmembrane region" description="Helical" evidence="6">
    <location>
        <begin position="218"/>
        <end position="237"/>
    </location>
</feature>
<protein>
    <submittedName>
        <fullName evidence="8">EamA-like transporter family protein</fullName>
    </submittedName>
</protein>
<evidence type="ECO:0000313" key="8">
    <source>
        <dbReference type="EMBL" id="SFI77821.1"/>
    </source>
</evidence>
<evidence type="ECO:0000256" key="5">
    <source>
        <dbReference type="ARBA" id="ARBA00023136"/>
    </source>
</evidence>
<evidence type="ECO:0000259" key="7">
    <source>
        <dbReference type="Pfam" id="PF00892"/>
    </source>
</evidence>
<feature type="transmembrane region" description="Helical" evidence="6">
    <location>
        <begin position="186"/>
        <end position="206"/>
    </location>
</feature>
<feature type="transmembrane region" description="Helical" evidence="6">
    <location>
        <begin position="42"/>
        <end position="63"/>
    </location>
</feature>
<keyword evidence="4 6" id="KW-1133">Transmembrane helix</keyword>
<feature type="transmembrane region" description="Helical" evidence="6">
    <location>
        <begin position="101"/>
        <end position="120"/>
    </location>
</feature>
<dbReference type="AlphaFoldDB" id="A0A1I3KZ72"/>
<feature type="transmembrane region" description="Helical" evidence="6">
    <location>
        <begin position="129"/>
        <end position="146"/>
    </location>
</feature>
<dbReference type="PANTHER" id="PTHR32322:SF2">
    <property type="entry name" value="EAMA DOMAIN-CONTAINING PROTEIN"/>
    <property type="match status" value="1"/>
</dbReference>
<reference evidence="9" key="1">
    <citation type="submission" date="2016-10" db="EMBL/GenBank/DDBJ databases">
        <authorList>
            <person name="Varghese N."/>
            <person name="Submissions S."/>
        </authorList>
    </citation>
    <scope>NUCLEOTIDE SEQUENCE [LARGE SCALE GENOMIC DNA]</scope>
    <source>
        <strain evidence="9">DSM 26542</strain>
    </source>
</reference>
<dbReference type="STRING" id="1150112.SAMN04487893_101116"/>
<comment type="subcellular location">
    <subcellularLocation>
        <location evidence="1">Membrane</location>
        <topology evidence="1">Multi-pass membrane protein</topology>
    </subcellularLocation>
</comment>
<dbReference type="PANTHER" id="PTHR32322">
    <property type="entry name" value="INNER MEMBRANE TRANSPORTER"/>
    <property type="match status" value="1"/>
</dbReference>
<dbReference type="Proteomes" id="UP000243887">
    <property type="component" value="Unassembled WGS sequence"/>
</dbReference>
<evidence type="ECO:0000313" key="9">
    <source>
        <dbReference type="Proteomes" id="UP000243887"/>
    </source>
</evidence>
<comment type="similarity">
    <text evidence="2">Belongs to the EamA transporter family.</text>
</comment>